<evidence type="ECO:0000256" key="1">
    <source>
        <dbReference type="SAM" id="Phobius"/>
    </source>
</evidence>
<keyword evidence="3" id="KW-1185">Reference proteome</keyword>
<proteinExistence type="predicted"/>
<reference evidence="2 3" key="1">
    <citation type="submission" date="2020-08" db="EMBL/GenBank/DDBJ databases">
        <title>Genomic Encyclopedia of Type Strains, Phase IV (KMG-IV): sequencing the most valuable type-strain genomes for metagenomic binning, comparative biology and taxonomic classification.</title>
        <authorList>
            <person name="Goeker M."/>
        </authorList>
    </citation>
    <scope>NUCLEOTIDE SEQUENCE [LARGE SCALE GENOMIC DNA]</scope>
    <source>
        <strain evidence="2 3">DSM 26287</strain>
    </source>
</reference>
<evidence type="ECO:0000313" key="3">
    <source>
        <dbReference type="Proteomes" id="UP000537141"/>
    </source>
</evidence>
<feature type="transmembrane region" description="Helical" evidence="1">
    <location>
        <begin position="92"/>
        <end position="115"/>
    </location>
</feature>
<keyword evidence="1" id="KW-0472">Membrane</keyword>
<feature type="transmembrane region" description="Helical" evidence="1">
    <location>
        <begin position="146"/>
        <end position="168"/>
    </location>
</feature>
<keyword evidence="1" id="KW-0812">Transmembrane</keyword>
<feature type="transmembrane region" description="Helical" evidence="1">
    <location>
        <begin position="20"/>
        <end position="42"/>
    </location>
</feature>
<feature type="transmembrane region" description="Helical" evidence="1">
    <location>
        <begin position="212"/>
        <end position="229"/>
    </location>
</feature>
<dbReference type="RefSeq" id="WP_184424751.1">
    <property type="nucleotide sequence ID" value="NZ_AP027362.1"/>
</dbReference>
<accession>A0A7X0NII1</accession>
<feature type="transmembrane region" description="Helical" evidence="1">
    <location>
        <begin position="189"/>
        <end position="206"/>
    </location>
</feature>
<evidence type="ECO:0008006" key="4">
    <source>
        <dbReference type="Google" id="ProtNLM"/>
    </source>
</evidence>
<evidence type="ECO:0000313" key="2">
    <source>
        <dbReference type="EMBL" id="MBB6543980.1"/>
    </source>
</evidence>
<comment type="caution">
    <text evidence="2">The sequence shown here is derived from an EMBL/GenBank/DDBJ whole genome shotgun (WGS) entry which is preliminary data.</text>
</comment>
<name>A0A7X0NII1_9GAMM</name>
<dbReference type="Proteomes" id="UP000537141">
    <property type="component" value="Unassembled WGS sequence"/>
</dbReference>
<organism evidence="2 3">
    <name type="scientific">Thalassotalea piscium</name>
    <dbReference type="NCBI Taxonomy" id="1230533"/>
    <lineage>
        <taxon>Bacteria</taxon>
        <taxon>Pseudomonadati</taxon>
        <taxon>Pseudomonadota</taxon>
        <taxon>Gammaproteobacteria</taxon>
        <taxon>Alteromonadales</taxon>
        <taxon>Colwelliaceae</taxon>
        <taxon>Thalassotalea</taxon>
    </lineage>
</organism>
<gene>
    <name evidence="2" type="ORF">HNQ55_002504</name>
</gene>
<keyword evidence="1" id="KW-1133">Transmembrane helix</keyword>
<feature type="transmembrane region" description="Helical" evidence="1">
    <location>
        <begin position="48"/>
        <end position="71"/>
    </location>
</feature>
<protein>
    <recommendedName>
        <fullName evidence="4">DUF2189 domain-containing protein</fullName>
    </recommendedName>
</protein>
<dbReference type="AlphaFoldDB" id="A0A7X0NII1"/>
<sequence length="236" mass="27147">MIEDKPTGRQINFSHLLSYLLLMLSTLGIYVISEVIRFYLIAYELNSMFISFCVGFILFTPLISLLLHPLLFSKESLKQRSPFSIMLKNIGLVMVIQCLFFLIWITDAVAVYSIYVDQDSFLAKAFNITKDNRADLTSHFYWGNLLLAWFFSLLSLVIGVLPCLIAQLNNQGVVKNFVMAISFAKKNKSLFALYACVIALATVMPLLYAHYLFVITFPITLFIIFFHLFRRYRIGI</sequence>
<dbReference type="EMBL" id="JACHHU010000022">
    <property type="protein sequence ID" value="MBB6543980.1"/>
    <property type="molecule type" value="Genomic_DNA"/>
</dbReference>